<dbReference type="InterPro" id="IPR001163">
    <property type="entry name" value="Sm_dom_euk/arc"/>
</dbReference>
<dbReference type="EMBL" id="NHYD01002989">
    <property type="protein sequence ID" value="PPQ83682.1"/>
    <property type="molecule type" value="Genomic_DNA"/>
</dbReference>
<feature type="domain" description="Sm" evidence="2">
    <location>
        <begin position="25"/>
        <end position="94"/>
    </location>
</feature>
<dbReference type="SMART" id="SM00651">
    <property type="entry name" value="Sm"/>
    <property type="match status" value="1"/>
</dbReference>
<feature type="compositionally biased region" description="Pro residues" evidence="1">
    <location>
        <begin position="1"/>
        <end position="20"/>
    </location>
</feature>
<dbReference type="Gene3D" id="2.30.30.100">
    <property type="match status" value="1"/>
</dbReference>
<dbReference type="STRING" id="93625.A0A409WYX8"/>
<protein>
    <recommendedName>
        <fullName evidence="2">Sm domain-containing protein</fullName>
    </recommendedName>
</protein>
<proteinExistence type="predicted"/>
<feature type="region of interest" description="Disordered" evidence="1">
    <location>
        <begin position="1"/>
        <end position="21"/>
    </location>
</feature>
<evidence type="ECO:0000259" key="2">
    <source>
        <dbReference type="SMART" id="SM00651"/>
    </source>
</evidence>
<feature type="region of interest" description="Disordered" evidence="1">
    <location>
        <begin position="126"/>
        <end position="161"/>
    </location>
</feature>
<name>A0A409WYX8_PSICY</name>
<dbReference type="Proteomes" id="UP000283269">
    <property type="component" value="Unassembled WGS sequence"/>
</dbReference>
<dbReference type="PANTHER" id="PTHR10701:SF5">
    <property type="entry name" value="N-ALPHA-ACETYLTRANSFERASE 38, NATC AUXILIARY SUBUNIT"/>
    <property type="match status" value="1"/>
</dbReference>
<organism evidence="3 4">
    <name type="scientific">Psilocybe cyanescens</name>
    <dbReference type="NCBI Taxonomy" id="93625"/>
    <lineage>
        <taxon>Eukaryota</taxon>
        <taxon>Fungi</taxon>
        <taxon>Dikarya</taxon>
        <taxon>Basidiomycota</taxon>
        <taxon>Agaricomycotina</taxon>
        <taxon>Agaricomycetes</taxon>
        <taxon>Agaricomycetidae</taxon>
        <taxon>Agaricales</taxon>
        <taxon>Agaricineae</taxon>
        <taxon>Strophariaceae</taxon>
        <taxon>Psilocybe</taxon>
    </lineage>
</organism>
<reference evidence="3 4" key="1">
    <citation type="journal article" date="2018" name="Evol. Lett.">
        <title>Horizontal gene cluster transfer increased hallucinogenic mushroom diversity.</title>
        <authorList>
            <person name="Reynolds H.T."/>
            <person name="Vijayakumar V."/>
            <person name="Gluck-Thaler E."/>
            <person name="Korotkin H.B."/>
            <person name="Matheny P.B."/>
            <person name="Slot J.C."/>
        </authorList>
    </citation>
    <scope>NUCLEOTIDE SEQUENCE [LARGE SCALE GENOMIC DNA]</scope>
    <source>
        <strain evidence="3 4">2631</strain>
    </source>
</reference>
<dbReference type="GO" id="GO:0031417">
    <property type="term" value="C:NatC complex"/>
    <property type="evidence" value="ECO:0007669"/>
    <property type="project" value="InterPro"/>
</dbReference>
<dbReference type="InterPro" id="IPR034110">
    <property type="entry name" value="LSMD1_Sm"/>
</dbReference>
<evidence type="ECO:0000313" key="4">
    <source>
        <dbReference type="Proteomes" id="UP000283269"/>
    </source>
</evidence>
<accession>A0A409WYX8</accession>
<dbReference type="PANTHER" id="PTHR10701">
    <property type="entry name" value="SMALL NUCLEAR RIBONUCLEOPROTEIN-ASSOCIATED PROTEIN B AND N"/>
    <property type="match status" value="1"/>
</dbReference>
<feature type="compositionally biased region" description="Polar residues" evidence="1">
    <location>
        <begin position="144"/>
        <end position="161"/>
    </location>
</feature>
<gene>
    <name evidence="3" type="ORF">CVT25_006150</name>
</gene>
<dbReference type="Pfam" id="PF01423">
    <property type="entry name" value="LSM"/>
    <property type="match status" value="1"/>
</dbReference>
<dbReference type="InParanoid" id="A0A409WYX8"/>
<comment type="caution">
    <text evidence="3">The sequence shown here is derived from an EMBL/GenBank/DDBJ whole genome shotgun (WGS) entry which is preliminary data.</text>
</comment>
<dbReference type="InterPro" id="IPR010920">
    <property type="entry name" value="LSM_dom_sf"/>
</dbReference>
<dbReference type="CDD" id="cd06168">
    <property type="entry name" value="LSMD1"/>
    <property type="match status" value="1"/>
</dbReference>
<keyword evidence="4" id="KW-1185">Reference proteome</keyword>
<sequence length="176" mass="19079">MSSSLPPPGPPSPPPSPLSPGSPLYRLQALLKELLRITTKDGRVFIGTFAGTDKPLNIILISAEEYRIGPDQDADGRYVGQVMLPWKIVVKVEAHIPSERPSRNASYDGLYIYPIYPSVDKKSKESLDATTIDPGSQAGVPSRSAPSIMTTKGSRETQNTQHTNALDLSGHVQKML</sequence>
<evidence type="ECO:0000313" key="3">
    <source>
        <dbReference type="EMBL" id="PPQ83682.1"/>
    </source>
</evidence>
<dbReference type="InterPro" id="IPR050914">
    <property type="entry name" value="snRNP_SmB/NAA38-like"/>
</dbReference>
<evidence type="ECO:0000256" key="1">
    <source>
        <dbReference type="SAM" id="MobiDB-lite"/>
    </source>
</evidence>
<dbReference type="AlphaFoldDB" id="A0A409WYX8"/>
<dbReference type="SUPFAM" id="SSF50182">
    <property type="entry name" value="Sm-like ribonucleoproteins"/>
    <property type="match status" value="1"/>
</dbReference>
<dbReference type="OrthoDB" id="368909at2759"/>